<dbReference type="EMBL" id="WEGI01000003">
    <property type="protein sequence ID" value="MQY26193.1"/>
    <property type="molecule type" value="Genomic_DNA"/>
</dbReference>
<evidence type="ECO:0000313" key="2">
    <source>
        <dbReference type="EMBL" id="MQY26193.1"/>
    </source>
</evidence>
<feature type="region of interest" description="Disordered" evidence="1">
    <location>
        <begin position="28"/>
        <end position="72"/>
    </location>
</feature>
<comment type="caution">
    <text evidence="2">The sequence shown here is derived from an EMBL/GenBank/DDBJ whole genome shotgun (WGS) entry which is preliminary data.</text>
</comment>
<reference evidence="2 3" key="1">
    <citation type="submission" date="2019-10" db="EMBL/GenBank/DDBJ databases">
        <title>Nocardia macrotermitis sp. nov. and Nocardia aurantia sp. nov., isolated from the gut of fungus growing-termite Macrotermes natalensis.</title>
        <authorList>
            <person name="Benndorf R."/>
            <person name="Schwitalla J."/>
            <person name="Martin K."/>
            <person name="De Beer W."/>
            <person name="Kaster A.-K."/>
            <person name="Vollmers J."/>
            <person name="Poulsen M."/>
            <person name="Beemelmanns C."/>
        </authorList>
    </citation>
    <scope>NUCLEOTIDE SEQUENCE [LARGE SCALE GENOMIC DNA]</scope>
    <source>
        <strain evidence="2 3">RB56</strain>
    </source>
</reference>
<gene>
    <name evidence="2" type="ORF">NRB56_17550</name>
</gene>
<accession>A0A7K0DK60</accession>
<dbReference type="RefSeq" id="WP_153340146.1">
    <property type="nucleotide sequence ID" value="NZ_WEGI01000003.1"/>
</dbReference>
<protein>
    <submittedName>
        <fullName evidence="2">Uncharacterized protein</fullName>
    </submittedName>
</protein>
<sequence>MRRVPAGMRRHVPAAVVGLVAARPVGTRGAVQPRDEVGTTTAARARSRRVVGGDLSTAAYTSPPDQHSTLGS</sequence>
<name>A0A7K0DK60_9NOCA</name>
<feature type="compositionally biased region" description="Polar residues" evidence="1">
    <location>
        <begin position="58"/>
        <end position="72"/>
    </location>
</feature>
<dbReference type="Proteomes" id="UP000431401">
    <property type="component" value="Unassembled WGS sequence"/>
</dbReference>
<proteinExistence type="predicted"/>
<evidence type="ECO:0000313" key="3">
    <source>
        <dbReference type="Proteomes" id="UP000431401"/>
    </source>
</evidence>
<keyword evidence="3" id="KW-1185">Reference proteome</keyword>
<organism evidence="2 3">
    <name type="scientific">Nocardia aurantia</name>
    <dbReference type="NCBI Taxonomy" id="2585199"/>
    <lineage>
        <taxon>Bacteria</taxon>
        <taxon>Bacillati</taxon>
        <taxon>Actinomycetota</taxon>
        <taxon>Actinomycetes</taxon>
        <taxon>Mycobacteriales</taxon>
        <taxon>Nocardiaceae</taxon>
        <taxon>Nocardia</taxon>
    </lineage>
</organism>
<dbReference type="AlphaFoldDB" id="A0A7K0DK60"/>
<evidence type="ECO:0000256" key="1">
    <source>
        <dbReference type="SAM" id="MobiDB-lite"/>
    </source>
</evidence>